<proteinExistence type="predicted"/>
<protein>
    <submittedName>
        <fullName evidence="1">Transposase</fullName>
    </submittedName>
</protein>
<sequence>MWYRDRLEEERTGIPSTRGERYARCTDEQKRAAVDHYLGHGRRASRTMRMLGYPKSRDLLVRWIDELAPGERLLRRGPVPRN</sequence>
<evidence type="ECO:0000313" key="2">
    <source>
        <dbReference type="Proteomes" id="UP000216352"/>
    </source>
</evidence>
<dbReference type="InterPro" id="IPR010921">
    <property type="entry name" value="Trp_repressor/repl_initiator"/>
</dbReference>
<reference evidence="1 2" key="1">
    <citation type="journal article" date="2017" name="BMC Genomics">
        <title>Comparative genomic and phylogenomic analyses of the Bifidobacteriaceae family.</title>
        <authorList>
            <person name="Lugli G.A."/>
            <person name="Milani C."/>
            <person name="Turroni F."/>
            <person name="Duranti S."/>
            <person name="Mancabelli L."/>
            <person name="Mangifesta M."/>
            <person name="Ferrario C."/>
            <person name="Modesto M."/>
            <person name="Mattarelli P."/>
            <person name="Jiri K."/>
            <person name="van Sinderen D."/>
            <person name="Ventura M."/>
        </authorList>
    </citation>
    <scope>NUCLEOTIDE SEQUENCE [LARGE SCALE GENOMIC DNA]</scope>
    <source>
        <strain evidence="1 2">DSM 28807</strain>
    </source>
</reference>
<dbReference type="AlphaFoldDB" id="A0A261FQ87"/>
<evidence type="ECO:0000313" key="1">
    <source>
        <dbReference type="EMBL" id="OZG61324.1"/>
    </source>
</evidence>
<dbReference type="SUPFAM" id="SSF48295">
    <property type="entry name" value="TrpR-like"/>
    <property type="match status" value="1"/>
</dbReference>
<accession>A0A261FQ87</accession>
<dbReference type="STRING" id="1603886.GCA_001895165_00144"/>
<gene>
    <name evidence="1" type="ORF">BLEM_1536</name>
</gene>
<dbReference type="Proteomes" id="UP000216352">
    <property type="component" value="Unassembled WGS sequence"/>
</dbReference>
<organism evidence="1 2">
    <name type="scientific">Bifidobacterium lemurum</name>
    <dbReference type="NCBI Taxonomy" id="1603886"/>
    <lineage>
        <taxon>Bacteria</taxon>
        <taxon>Bacillati</taxon>
        <taxon>Actinomycetota</taxon>
        <taxon>Actinomycetes</taxon>
        <taxon>Bifidobacteriales</taxon>
        <taxon>Bifidobacteriaceae</taxon>
        <taxon>Bifidobacterium</taxon>
    </lineage>
</organism>
<dbReference type="EMBL" id="MWWX01000010">
    <property type="protein sequence ID" value="OZG61324.1"/>
    <property type="molecule type" value="Genomic_DNA"/>
</dbReference>
<comment type="caution">
    <text evidence="1">The sequence shown here is derived from an EMBL/GenBank/DDBJ whole genome shotgun (WGS) entry which is preliminary data.</text>
</comment>
<keyword evidence="2" id="KW-1185">Reference proteome</keyword>
<name>A0A261FQ87_9BIFI</name>
<dbReference type="GO" id="GO:0043565">
    <property type="term" value="F:sequence-specific DNA binding"/>
    <property type="evidence" value="ECO:0007669"/>
    <property type="project" value="InterPro"/>
</dbReference>